<protein>
    <submittedName>
        <fullName evidence="2">Helix-turn-helix domain-containing protein</fullName>
    </submittedName>
</protein>
<evidence type="ECO:0000313" key="3">
    <source>
        <dbReference type="Proteomes" id="UP000468717"/>
    </source>
</evidence>
<reference evidence="2 3" key="1">
    <citation type="submission" date="2019-10" db="EMBL/GenBank/DDBJ databases">
        <title>Three novel species isolated from a subtropical stream in China.</title>
        <authorList>
            <person name="Lu H."/>
        </authorList>
    </citation>
    <scope>NUCLEOTIDE SEQUENCE [LARGE SCALE GENOMIC DNA]</scope>
    <source>
        <strain evidence="2 3">FT13W</strain>
    </source>
</reference>
<dbReference type="Pfam" id="PF12833">
    <property type="entry name" value="HTH_18"/>
    <property type="match status" value="1"/>
</dbReference>
<dbReference type="PROSITE" id="PS01124">
    <property type="entry name" value="HTH_ARAC_FAMILY_2"/>
    <property type="match status" value="1"/>
</dbReference>
<dbReference type="InterPro" id="IPR018060">
    <property type="entry name" value="HTH_AraC"/>
</dbReference>
<sequence length="288" mass="31507">MTPPDAICPPTVARLVAPRVALASCVRAWLVRSTMYSAPLPPAQRLNRFPATPFCAITWMIEGNATLVEPATGEEAGPGDAVFSGPRTQPCITANPGPVHTITVLFFADALHRLTGMDMSAQINNMAELGAALGDEWRALSAPLLAAADDEARIAVLEDWLEPRWRQERGSEGALWAPIHDWLQALALRAATAGAGRSARMVERRVRTWTGHPLRMLRRLARAEESLVAATREQQQGKTSLSDVAARSGYADQAHLSRDARELVGASPRELITLAQTDESYWLYRIWV</sequence>
<dbReference type="AlphaFoldDB" id="A0A6I1I498"/>
<keyword evidence="3" id="KW-1185">Reference proteome</keyword>
<evidence type="ECO:0000259" key="1">
    <source>
        <dbReference type="PROSITE" id="PS01124"/>
    </source>
</evidence>
<feature type="domain" description="HTH araC/xylS-type" evidence="1">
    <location>
        <begin position="218"/>
        <end position="274"/>
    </location>
</feature>
<dbReference type="SMART" id="SM00342">
    <property type="entry name" value="HTH_ARAC"/>
    <property type="match status" value="1"/>
</dbReference>
<name>A0A6I1I498_9BURK</name>
<dbReference type="GO" id="GO:0003700">
    <property type="term" value="F:DNA-binding transcription factor activity"/>
    <property type="evidence" value="ECO:0007669"/>
    <property type="project" value="InterPro"/>
</dbReference>
<comment type="caution">
    <text evidence="2">The sequence shown here is derived from an EMBL/GenBank/DDBJ whole genome shotgun (WGS) entry which is preliminary data.</text>
</comment>
<dbReference type="GO" id="GO:0043565">
    <property type="term" value="F:sequence-specific DNA binding"/>
    <property type="evidence" value="ECO:0007669"/>
    <property type="project" value="InterPro"/>
</dbReference>
<accession>A0A6I1I498</accession>
<evidence type="ECO:0000313" key="2">
    <source>
        <dbReference type="EMBL" id="KAB8065733.1"/>
    </source>
</evidence>
<dbReference type="Proteomes" id="UP000468717">
    <property type="component" value="Unassembled WGS sequence"/>
</dbReference>
<dbReference type="Gene3D" id="1.10.10.60">
    <property type="entry name" value="Homeodomain-like"/>
    <property type="match status" value="1"/>
</dbReference>
<dbReference type="EMBL" id="WFLI01000005">
    <property type="protein sequence ID" value="KAB8065733.1"/>
    <property type="molecule type" value="Genomic_DNA"/>
</dbReference>
<dbReference type="RefSeq" id="WP_152281749.1">
    <property type="nucleotide sequence ID" value="NZ_WFLI01000005.1"/>
</dbReference>
<proteinExistence type="predicted"/>
<organism evidence="2 3">
    <name type="scientific">Janthinobacterium violaceinigrum</name>
    <dbReference type="NCBI Taxonomy" id="2654252"/>
    <lineage>
        <taxon>Bacteria</taxon>
        <taxon>Pseudomonadati</taxon>
        <taxon>Pseudomonadota</taxon>
        <taxon>Betaproteobacteria</taxon>
        <taxon>Burkholderiales</taxon>
        <taxon>Oxalobacteraceae</taxon>
        <taxon>Janthinobacterium</taxon>
    </lineage>
</organism>
<gene>
    <name evidence="2" type="ORF">GCN75_05665</name>
</gene>